<sequence length="406" mass="47384">MGPSAKPLKTEVSVDQIMAMEKGQMMNLVKMSYGCASLQELINLVSSFLSEIKPPNKSSNEHVDSKEDQVKKKCRIKERLVFFHSVYNEMSEPKFNEPYLSAMSDLLALYIDLEVVTCLVSLEPEKKKRSERREKEEKEKRMKELLSRILSSLYTMLDKSEDHILDTVLKLRPPFNEDATNEIFHAIYASIYRSVAKRAANRQIRDLTYVRYVLVYKLWDNISKDSDREEVIKQAATRLRPPPGFLKRRRTLPRILPKPPKDVKNLTEFFLRERYNLWKSAKKLLEATSQAAHQSTMFPNLSCKPRLLNPRIQESTREPSPSPNAPLEEISTPQSMADDLWTRLRCEAPISETSLYDQHEDFHSQTLPLSYVSFSAKRSIESHFPKFNLSYRISILFRLQYKFNYT</sequence>
<proteinExistence type="predicted"/>
<name>A0A0K8SHY9_LYGHE</name>
<organism evidence="1">
    <name type="scientific">Lygus hesperus</name>
    <name type="common">Western plant bug</name>
    <dbReference type="NCBI Taxonomy" id="30085"/>
    <lineage>
        <taxon>Eukaryota</taxon>
        <taxon>Metazoa</taxon>
        <taxon>Ecdysozoa</taxon>
        <taxon>Arthropoda</taxon>
        <taxon>Hexapoda</taxon>
        <taxon>Insecta</taxon>
        <taxon>Pterygota</taxon>
        <taxon>Neoptera</taxon>
        <taxon>Paraneoptera</taxon>
        <taxon>Hemiptera</taxon>
        <taxon>Heteroptera</taxon>
        <taxon>Panheteroptera</taxon>
        <taxon>Cimicomorpha</taxon>
        <taxon>Miridae</taxon>
        <taxon>Mirini</taxon>
        <taxon>Lygus</taxon>
    </lineage>
</organism>
<dbReference type="AlphaFoldDB" id="A0A0K8SHY9"/>
<reference evidence="1" key="1">
    <citation type="submission" date="2014-09" db="EMBL/GenBank/DDBJ databases">
        <authorList>
            <person name="Magalhaes I.L.F."/>
            <person name="Oliveira U."/>
            <person name="Santos F.R."/>
            <person name="Vidigal T.H.D.A."/>
            <person name="Brescovit A.D."/>
            <person name="Santos A.J."/>
        </authorList>
    </citation>
    <scope>NUCLEOTIDE SEQUENCE</scope>
</reference>
<dbReference type="EMBL" id="GBRD01013092">
    <property type="protein sequence ID" value="JAG52734.1"/>
    <property type="molecule type" value="Transcribed_RNA"/>
</dbReference>
<accession>A0A0K8SHY9</accession>
<evidence type="ECO:0000313" key="1">
    <source>
        <dbReference type="EMBL" id="JAG52734.1"/>
    </source>
</evidence>
<protein>
    <submittedName>
        <fullName evidence="1">Uncharacterized protein</fullName>
    </submittedName>
</protein>